<dbReference type="SMART" id="SM00091">
    <property type="entry name" value="PAS"/>
    <property type="match status" value="2"/>
</dbReference>
<dbReference type="SUPFAM" id="SSF47226">
    <property type="entry name" value="Histidine-containing phosphotransfer domain, HPT domain"/>
    <property type="match status" value="1"/>
</dbReference>
<feature type="domain" description="PAC" evidence="23">
    <location>
        <begin position="400"/>
        <end position="460"/>
    </location>
</feature>
<evidence type="ECO:0000256" key="19">
    <source>
        <dbReference type="SAM" id="Phobius"/>
    </source>
</evidence>
<evidence type="ECO:0000259" key="22">
    <source>
        <dbReference type="PROSITE" id="PS50110"/>
    </source>
</evidence>
<comment type="subunit">
    <text evidence="14">At low DSF concentrations, interacts with RpfF.</text>
</comment>
<evidence type="ECO:0000256" key="2">
    <source>
        <dbReference type="ARBA" id="ARBA00004651"/>
    </source>
</evidence>
<dbReference type="CDD" id="cd00130">
    <property type="entry name" value="PAS"/>
    <property type="match status" value="1"/>
</dbReference>
<dbReference type="EC" id="2.7.13.3" evidence="3"/>
<dbReference type="GO" id="GO:0005524">
    <property type="term" value="F:ATP binding"/>
    <property type="evidence" value="ECO:0007669"/>
    <property type="project" value="UniProtKB-KW"/>
</dbReference>
<reference evidence="25 26" key="1">
    <citation type="submission" date="2016-10" db="EMBL/GenBank/DDBJ databases">
        <authorList>
            <person name="de Groot N.N."/>
        </authorList>
    </citation>
    <scope>NUCLEOTIDE SEQUENCE [LARGE SCALE GENOMIC DNA]</scope>
    <source>
        <strain evidence="25 26">ASO4-2</strain>
    </source>
</reference>
<dbReference type="InterPro" id="IPR003661">
    <property type="entry name" value="HisK_dim/P_dom"/>
</dbReference>
<evidence type="ECO:0000256" key="5">
    <source>
        <dbReference type="ARBA" id="ARBA00022553"/>
    </source>
</evidence>
<dbReference type="Pfam" id="PF02518">
    <property type="entry name" value="HATPase_c"/>
    <property type="match status" value="1"/>
</dbReference>
<keyword evidence="26" id="KW-1185">Reference proteome</keyword>
<keyword evidence="4" id="KW-1003">Cell membrane</keyword>
<keyword evidence="11 19" id="KW-1133">Transmembrane helix</keyword>
<evidence type="ECO:0000256" key="6">
    <source>
        <dbReference type="ARBA" id="ARBA00022679"/>
    </source>
</evidence>
<dbReference type="SMART" id="SM00387">
    <property type="entry name" value="HATPase_c"/>
    <property type="match status" value="1"/>
</dbReference>
<dbReference type="Pfam" id="PF08447">
    <property type="entry name" value="PAS_3"/>
    <property type="match status" value="1"/>
</dbReference>
<dbReference type="Proteomes" id="UP000198771">
    <property type="component" value="Unassembled WGS sequence"/>
</dbReference>
<feature type="modified residue" description="Phosphohistidine" evidence="16">
    <location>
        <position position="979"/>
    </location>
</feature>
<dbReference type="STRING" id="617002.SAMN05660653_02215"/>
<feature type="domain" description="HPt" evidence="24">
    <location>
        <begin position="940"/>
        <end position="1033"/>
    </location>
</feature>
<evidence type="ECO:0000256" key="20">
    <source>
        <dbReference type="SAM" id="SignalP"/>
    </source>
</evidence>
<dbReference type="InterPro" id="IPR035965">
    <property type="entry name" value="PAS-like_dom_sf"/>
</dbReference>
<keyword evidence="20" id="KW-0732">Signal</keyword>
<dbReference type="GO" id="GO:0005886">
    <property type="term" value="C:plasma membrane"/>
    <property type="evidence" value="ECO:0007669"/>
    <property type="project" value="UniProtKB-SubCell"/>
</dbReference>
<dbReference type="PROSITE" id="PS50110">
    <property type="entry name" value="RESPONSE_REGULATORY"/>
    <property type="match status" value="1"/>
</dbReference>
<proteinExistence type="predicted"/>
<dbReference type="Pfam" id="PF13426">
    <property type="entry name" value="PAS_9"/>
    <property type="match status" value="1"/>
</dbReference>
<feature type="domain" description="Response regulatory" evidence="22">
    <location>
        <begin position="750"/>
        <end position="888"/>
    </location>
</feature>
<dbReference type="SMART" id="SM00086">
    <property type="entry name" value="PAC"/>
    <property type="match status" value="3"/>
</dbReference>
<comment type="subcellular location">
    <subcellularLocation>
        <location evidence="2">Cell membrane</location>
        <topology evidence="2">Multi-pass membrane protein</topology>
    </subcellularLocation>
</comment>
<feature type="signal peptide" evidence="20">
    <location>
        <begin position="1"/>
        <end position="28"/>
    </location>
</feature>
<evidence type="ECO:0000256" key="10">
    <source>
        <dbReference type="ARBA" id="ARBA00022840"/>
    </source>
</evidence>
<dbReference type="InterPro" id="IPR003594">
    <property type="entry name" value="HATPase_dom"/>
</dbReference>
<dbReference type="PANTHER" id="PTHR45339">
    <property type="entry name" value="HYBRID SIGNAL TRANSDUCTION HISTIDINE KINASE J"/>
    <property type="match status" value="1"/>
</dbReference>
<evidence type="ECO:0000256" key="9">
    <source>
        <dbReference type="ARBA" id="ARBA00022777"/>
    </source>
</evidence>
<evidence type="ECO:0000313" key="26">
    <source>
        <dbReference type="Proteomes" id="UP000198771"/>
    </source>
</evidence>
<accession>A0A1G6DK00</accession>
<feature type="domain" description="PAC" evidence="23">
    <location>
        <begin position="272"/>
        <end position="324"/>
    </location>
</feature>
<keyword evidence="9" id="KW-0418">Kinase</keyword>
<dbReference type="InterPro" id="IPR036890">
    <property type="entry name" value="HATPase_C_sf"/>
</dbReference>
<keyword evidence="12" id="KW-0902">Two-component regulatory system</keyword>
<dbReference type="InterPro" id="IPR013655">
    <property type="entry name" value="PAS_fold_3"/>
</dbReference>
<dbReference type="NCBIfam" id="TIGR00229">
    <property type="entry name" value="sensory_box"/>
    <property type="match status" value="1"/>
</dbReference>
<feature type="coiled-coil region" evidence="18">
    <location>
        <begin position="448"/>
        <end position="482"/>
    </location>
</feature>
<feature type="chain" id="PRO_5011729385" description="Sensory/regulatory protein RpfC" evidence="20">
    <location>
        <begin position="29"/>
        <end position="1049"/>
    </location>
</feature>
<feature type="transmembrane region" description="Helical" evidence="19">
    <location>
        <begin position="162"/>
        <end position="183"/>
    </location>
</feature>
<keyword evidence="7 19" id="KW-0812">Transmembrane</keyword>
<dbReference type="InterPro" id="IPR005467">
    <property type="entry name" value="His_kinase_dom"/>
</dbReference>
<dbReference type="SUPFAM" id="SSF55874">
    <property type="entry name" value="ATPase domain of HSP90 chaperone/DNA topoisomerase II/histidine kinase"/>
    <property type="match status" value="1"/>
</dbReference>
<dbReference type="Gene3D" id="3.40.50.2300">
    <property type="match status" value="1"/>
</dbReference>
<dbReference type="SMART" id="SM00448">
    <property type="entry name" value="REC"/>
    <property type="match status" value="1"/>
</dbReference>
<dbReference type="SUPFAM" id="SSF47384">
    <property type="entry name" value="Homodimeric domain of signal transducing histidine kinase"/>
    <property type="match status" value="1"/>
</dbReference>
<dbReference type="Pfam" id="PF00512">
    <property type="entry name" value="HisKA"/>
    <property type="match status" value="1"/>
</dbReference>
<dbReference type="InterPro" id="IPR000700">
    <property type="entry name" value="PAS-assoc_C"/>
</dbReference>
<dbReference type="Gene3D" id="3.30.450.20">
    <property type="entry name" value="PAS domain"/>
    <property type="match status" value="3"/>
</dbReference>
<dbReference type="PROSITE" id="PS50109">
    <property type="entry name" value="HIS_KIN"/>
    <property type="match status" value="1"/>
</dbReference>
<keyword evidence="5 17" id="KW-0597">Phosphoprotein</keyword>
<dbReference type="FunFam" id="1.10.287.130:FF:000002">
    <property type="entry name" value="Two-component osmosensing histidine kinase"/>
    <property type="match status" value="1"/>
</dbReference>
<evidence type="ECO:0000256" key="3">
    <source>
        <dbReference type="ARBA" id="ARBA00012438"/>
    </source>
</evidence>
<dbReference type="SMART" id="SM00388">
    <property type="entry name" value="HisKA"/>
    <property type="match status" value="1"/>
</dbReference>
<dbReference type="CDD" id="cd17546">
    <property type="entry name" value="REC_hyHK_CKI1_RcsC-like"/>
    <property type="match status" value="1"/>
</dbReference>
<feature type="domain" description="Histidine kinase" evidence="21">
    <location>
        <begin position="492"/>
        <end position="713"/>
    </location>
</feature>
<keyword evidence="10" id="KW-0067">ATP-binding</keyword>
<dbReference type="PROSITE" id="PS50894">
    <property type="entry name" value="HPT"/>
    <property type="match status" value="1"/>
</dbReference>
<dbReference type="EMBL" id="FMXO01000012">
    <property type="protein sequence ID" value="SDB45462.1"/>
    <property type="molecule type" value="Genomic_DNA"/>
</dbReference>
<evidence type="ECO:0000256" key="7">
    <source>
        <dbReference type="ARBA" id="ARBA00022692"/>
    </source>
</evidence>
<evidence type="ECO:0000256" key="12">
    <source>
        <dbReference type="ARBA" id="ARBA00023012"/>
    </source>
</evidence>
<protein>
    <recommendedName>
        <fullName evidence="15">Sensory/regulatory protein RpfC</fullName>
        <ecNumber evidence="3">2.7.13.3</ecNumber>
    </recommendedName>
</protein>
<dbReference type="InterPro" id="IPR008207">
    <property type="entry name" value="Sig_transdc_His_kin_Hpt_dom"/>
</dbReference>
<feature type="modified residue" description="4-aspartylphosphate" evidence="17">
    <location>
        <position position="799"/>
    </location>
</feature>
<keyword evidence="8" id="KW-0547">Nucleotide-binding</keyword>
<dbReference type="Pfam" id="PF08448">
    <property type="entry name" value="PAS_4"/>
    <property type="match status" value="1"/>
</dbReference>
<evidence type="ECO:0000256" key="17">
    <source>
        <dbReference type="PROSITE-ProRule" id="PRU00169"/>
    </source>
</evidence>
<evidence type="ECO:0000256" key="16">
    <source>
        <dbReference type="PROSITE-ProRule" id="PRU00110"/>
    </source>
</evidence>
<dbReference type="InterPro" id="IPR013656">
    <property type="entry name" value="PAS_4"/>
</dbReference>
<evidence type="ECO:0000256" key="18">
    <source>
        <dbReference type="SAM" id="Coils"/>
    </source>
</evidence>
<dbReference type="InterPro" id="IPR001789">
    <property type="entry name" value="Sig_transdc_resp-reg_receiver"/>
</dbReference>
<sequence>MMKQRHKFWRWIAGIILLLIFMQSAVSADEQSGIGLPSFGYEMFVKHGSIMLLIDEHTGAIIDANEAASDFYGYSRERLRTMSIQQINMFSPEEIRMEMEAAVRQERNYFVFEHRLADGQTRTVEVTSWPIEFGEETVLFSIVQDVTAETILAQAVERQTRIFMWVLALAFGVLLMIICWLIHVSRRRKQVAKALDAQVGYLNTVINSLDYPFYVVNARTYTVELANQAAMAAGMLLEGKTCHSLAHNSDVPCQGMERPCPVLIVKQTGKPTAVEHLHYDQQGNARVVDVHAHPVFNDLGEVVQVIQYDMDVTDRKSAELALQESQERLYLATSGTGIGIWDYSVKDGHLEWDDQMLVLYGEQRSAFSGSLEDWRRHVHPDDVERTMELLDSALSHDTTFTTEFRIIRGETAPKNEQDENVRYLVGSGLVRRDAQGNAIRAVGINYDITEHRQAQAELERSNRQLEESIEQTKHMAVAAQAANVAKSQFLANMSHEIRTPMNGVIGMTGLLLDTELTEEQRTFAEGIRTSGESLLLLINDILDLSKVEADKLSLEELDFDLRKIMNETAELLARRAAEKGLEMNCRISEEIPEHLRGDPTRLRQILLNLWGNAIKFTSVGEVETTVVLERKLKERYLLRFAVKDTGIGIPGEMLPAIFDPFHQVDASTTRNYGGTGLGLPISKRLVEMMGGTMEAESTLGQGSTFSFTIILGEAASTRMAHEEFGSKSREPKIASLRPLLEMGSGQMKTRILLAEDNQVNQLVALKILERLGYRTDVAVNGREALDALAKQPYDLVLMDLQMPVMDGIEAVKRIRKIEKEKHGRGNNAVDSPRDRQVLHPNNIGIPVIALTAHAMQGDREICIQAGMNDYLTKPLHPTTLAHMLNKWLARPEILKDVEQPGVSTDIVEPNPADPDARRDRPALGAVVFNRRDLLYRIDHDLELARKMTKIFLADVPGQLSNLHKAIQGSDAASVRKIAHKLKGSAQSMGCTGLGQIADKLEHVADNGNISQAAGLLPEMEACFTQVREVLQTEFTRGKPVSDQFSEQKS</sequence>
<dbReference type="AlphaFoldDB" id="A0A1G6DK00"/>
<dbReference type="Pfam" id="PF00072">
    <property type="entry name" value="Response_reg"/>
    <property type="match status" value="1"/>
</dbReference>
<evidence type="ECO:0000256" key="14">
    <source>
        <dbReference type="ARBA" id="ARBA00064003"/>
    </source>
</evidence>
<keyword evidence="13 19" id="KW-0472">Membrane</keyword>
<dbReference type="SUPFAM" id="SSF55785">
    <property type="entry name" value="PYP-like sensor domain (PAS domain)"/>
    <property type="match status" value="3"/>
</dbReference>
<dbReference type="Pfam" id="PF01627">
    <property type="entry name" value="Hpt"/>
    <property type="match status" value="1"/>
</dbReference>
<evidence type="ECO:0000256" key="1">
    <source>
        <dbReference type="ARBA" id="ARBA00000085"/>
    </source>
</evidence>
<evidence type="ECO:0000256" key="11">
    <source>
        <dbReference type="ARBA" id="ARBA00022989"/>
    </source>
</evidence>
<dbReference type="RefSeq" id="WP_092121471.1">
    <property type="nucleotide sequence ID" value="NZ_FMXO01000012.1"/>
</dbReference>
<dbReference type="InterPro" id="IPR036641">
    <property type="entry name" value="HPT_dom_sf"/>
</dbReference>
<dbReference type="CDD" id="cd00082">
    <property type="entry name" value="HisKA"/>
    <property type="match status" value="1"/>
</dbReference>
<keyword evidence="6" id="KW-0808">Transferase</keyword>
<evidence type="ECO:0000259" key="21">
    <source>
        <dbReference type="PROSITE" id="PS50109"/>
    </source>
</evidence>
<dbReference type="Gene3D" id="1.10.287.130">
    <property type="match status" value="1"/>
</dbReference>
<dbReference type="PRINTS" id="PR00344">
    <property type="entry name" value="BCTRLSENSOR"/>
</dbReference>
<dbReference type="Gene3D" id="1.20.120.160">
    <property type="entry name" value="HPT domain"/>
    <property type="match status" value="1"/>
</dbReference>
<evidence type="ECO:0000313" key="25">
    <source>
        <dbReference type="EMBL" id="SDB45462.1"/>
    </source>
</evidence>
<dbReference type="GO" id="GO:0000155">
    <property type="term" value="F:phosphorelay sensor kinase activity"/>
    <property type="evidence" value="ECO:0007669"/>
    <property type="project" value="InterPro"/>
</dbReference>
<evidence type="ECO:0000259" key="24">
    <source>
        <dbReference type="PROSITE" id="PS50894"/>
    </source>
</evidence>
<gene>
    <name evidence="25" type="ORF">SAMN05660653_02215</name>
</gene>
<dbReference type="InterPro" id="IPR000014">
    <property type="entry name" value="PAS"/>
</dbReference>
<dbReference type="Gene3D" id="2.10.70.100">
    <property type="match status" value="1"/>
</dbReference>
<comment type="catalytic activity">
    <reaction evidence="1">
        <text>ATP + protein L-histidine = ADP + protein N-phospho-L-histidine.</text>
        <dbReference type="EC" id="2.7.13.3"/>
    </reaction>
</comment>
<dbReference type="InterPro" id="IPR001610">
    <property type="entry name" value="PAC"/>
</dbReference>
<evidence type="ECO:0000256" key="4">
    <source>
        <dbReference type="ARBA" id="ARBA00022475"/>
    </source>
</evidence>
<dbReference type="CDD" id="cd16922">
    <property type="entry name" value="HATPase_EvgS-ArcB-TorS-like"/>
    <property type="match status" value="1"/>
</dbReference>
<evidence type="ECO:0000256" key="13">
    <source>
        <dbReference type="ARBA" id="ARBA00023136"/>
    </source>
</evidence>
<dbReference type="InterPro" id="IPR004358">
    <property type="entry name" value="Sig_transdc_His_kin-like_C"/>
</dbReference>
<keyword evidence="18" id="KW-0175">Coiled coil</keyword>
<dbReference type="PROSITE" id="PS50113">
    <property type="entry name" value="PAC"/>
    <property type="match status" value="2"/>
</dbReference>
<evidence type="ECO:0000256" key="8">
    <source>
        <dbReference type="ARBA" id="ARBA00022741"/>
    </source>
</evidence>
<name>A0A1G6DK00_9BACT</name>
<evidence type="ECO:0000259" key="23">
    <source>
        <dbReference type="PROSITE" id="PS50113"/>
    </source>
</evidence>
<dbReference type="FunFam" id="3.30.565.10:FF:000010">
    <property type="entry name" value="Sensor histidine kinase RcsC"/>
    <property type="match status" value="1"/>
</dbReference>
<dbReference type="InterPro" id="IPR036097">
    <property type="entry name" value="HisK_dim/P_sf"/>
</dbReference>
<organism evidence="25 26">
    <name type="scientific">Desulfonatronum thiosulfatophilum</name>
    <dbReference type="NCBI Taxonomy" id="617002"/>
    <lineage>
        <taxon>Bacteria</taxon>
        <taxon>Pseudomonadati</taxon>
        <taxon>Thermodesulfobacteriota</taxon>
        <taxon>Desulfovibrionia</taxon>
        <taxon>Desulfovibrionales</taxon>
        <taxon>Desulfonatronaceae</taxon>
        <taxon>Desulfonatronum</taxon>
    </lineage>
</organism>
<dbReference type="SUPFAM" id="SSF52172">
    <property type="entry name" value="CheY-like"/>
    <property type="match status" value="1"/>
</dbReference>
<dbReference type="Gene3D" id="3.30.565.10">
    <property type="entry name" value="Histidine kinase-like ATPase, C-terminal domain"/>
    <property type="match status" value="1"/>
</dbReference>
<dbReference type="CDD" id="cd00088">
    <property type="entry name" value="HPT"/>
    <property type="match status" value="1"/>
</dbReference>
<dbReference type="InterPro" id="IPR011006">
    <property type="entry name" value="CheY-like_superfamily"/>
</dbReference>
<evidence type="ECO:0000256" key="15">
    <source>
        <dbReference type="ARBA" id="ARBA00068150"/>
    </source>
</evidence>
<dbReference type="OrthoDB" id="9758705at2"/>
<dbReference type="PANTHER" id="PTHR45339:SF1">
    <property type="entry name" value="HYBRID SIGNAL TRANSDUCTION HISTIDINE KINASE J"/>
    <property type="match status" value="1"/>
</dbReference>